<organism evidence="2">
    <name type="scientific">Absidia glauca</name>
    <name type="common">Pin mould</name>
    <dbReference type="NCBI Taxonomy" id="4829"/>
    <lineage>
        <taxon>Eukaryota</taxon>
        <taxon>Fungi</taxon>
        <taxon>Fungi incertae sedis</taxon>
        <taxon>Mucoromycota</taxon>
        <taxon>Mucoromycotina</taxon>
        <taxon>Mucoromycetes</taxon>
        <taxon>Mucorales</taxon>
        <taxon>Cunninghamellaceae</taxon>
        <taxon>Absidia</taxon>
    </lineage>
</organism>
<feature type="region of interest" description="Disordered" evidence="1">
    <location>
        <begin position="97"/>
        <end position="151"/>
    </location>
</feature>
<evidence type="ECO:0000313" key="3">
    <source>
        <dbReference type="Proteomes" id="UP000078561"/>
    </source>
</evidence>
<feature type="compositionally biased region" description="Low complexity" evidence="1">
    <location>
        <begin position="164"/>
        <end position="178"/>
    </location>
</feature>
<feature type="compositionally biased region" description="Polar residues" evidence="1">
    <location>
        <begin position="105"/>
        <end position="120"/>
    </location>
</feature>
<feature type="compositionally biased region" description="Basic residues" evidence="1">
    <location>
        <begin position="207"/>
        <end position="219"/>
    </location>
</feature>
<feature type="compositionally biased region" description="Low complexity" evidence="1">
    <location>
        <begin position="402"/>
        <end position="430"/>
    </location>
</feature>
<dbReference type="AlphaFoldDB" id="A0A163ITQ8"/>
<sequence>MISHTGGPLPIRKTYGLDCDCDNVQPRRGKNLPGGSLDSRAKKLHRADKEDYDFSIQWLTENAHSIFKNEHDQVTGLTLADEVSLCKAHSSTLYRAKKRHERELSQQQQALPSPADSNGNFDYLPHTLPSPIRRGSGGMNETTPPTTMLPGGLAAKVKELQCRSPSLQHSQQQQQLALYRPSSSCGYDDPTPGPLPDFSAMSASTSMKRKRTAHHHWRRSSSSPPPPQPPPLSSASTPLFTSNPALGYSSLTSPSTLHPSLHDHHHCPVSSIDPFTSQQLPPLQITTPQQKQQQQQQHSIYYQQQQQQRSHSHHPHRLPPSNSSSLFMAFQQQACISPSSSSYSCNHHQHDSPPANTRLLVETISLKTDRQQTIRPVMGLAKRPVIEDTHMDNPSPSPPSLPNIILSSNSSSTYPSSTSSTSSSSSSSFSNTPSSFYFIRNLAITDTFTFHQLLEEIEMDRPPAGKRIVISNTTNDTFYPLNEPIRSVLRDPPSSHVELCLGLCDKPSFAWSSLGNPST</sequence>
<reference evidence="2" key="1">
    <citation type="submission" date="2016-04" db="EMBL/GenBank/DDBJ databases">
        <authorList>
            <person name="Evans L.H."/>
            <person name="Alamgir A."/>
            <person name="Owens N."/>
            <person name="Weber N.D."/>
            <person name="Virtaneva K."/>
            <person name="Barbian K."/>
            <person name="Babar A."/>
            <person name="Rosenke K."/>
        </authorList>
    </citation>
    <scope>NUCLEOTIDE SEQUENCE [LARGE SCALE GENOMIC DNA]</scope>
    <source>
        <strain evidence="2">CBS 101.48</strain>
    </source>
</reference>
<feature type="region of interest" description="Disordered" evidence="1">
    <location>
        <begin position="387"/>
        <end position="430"/>
    </location>
</feature>
<feature type="compositionally biased region" description="Low complexity" evidence="1">
    <location>
        <begin position="249"/>
        <end position="259"/>
    </location>
</feature>
<dbReference type="EMBL" id="LT550270">
    <property type="protein sequence ID" value="SAL95275.1"/>
    <property type="molecule type" value="Genomic_DNA"/>
</dbReference>
<dbReference type="Proteomes" id="UP000078561">
    <property type="component" value="Unassembled WGS sequence"/>
</dbReference>
<keyword evidence="3" id="KW-1185">Reference proteome</keyword>
<feature type="compositionally biased region" description="Pro residues" evidence="1">
    <location>
        <begin position="223"/>
        <end position="232"/>
    </location>
</feature>
<dbReference type="OrthoDB" id="2358153at2759"/>
<dbReference type="InParanoid" id="A0A163ITQ8"/>
<evidence type="ECO:0000313" key="2">
    <source>
        <dbReference type="EMBL" id="SAL95275.1"/>
    </source>
</evidence>
<evidence type="ECO:0000256" key="1">
    <source>
        <dbReference type="SAM" id="MobiDB-lite"/>
    </source>
</evidence>
<protein>
    <submittedName>
        <fullName evidence="2">Uncharacterized protein</fullName>
    </submittedName>
</protein>
<feature type="compositionally biased region" description="Low complexity" evidence="1">
    <location>
        <begin position="277"/>
        <end position="309"/>
    </location>
</feature>
<gene>
    <name evidence="2" type="primary">ABSGL_00593.1 scaffold 832</name>
</gene>
<accession>A0A163ITQ8</accession>
<proteinExistence type="predicted"/>
<feature type="region of interest" description="Disordered" evidence="1">
    <location>
        <begin position="163"/>
        <end position="323"/>
    </location>
</feature>
<name>A0A163ITQ8_ABSGL</name>
<feature type="compositionally biased region" description="Low complexity" evidence="1">
    <location>
        <begin position="233"/>
        <end position="242"/>
    </location>
</feature>